<comment type="caution">
    <text evidence="3">The sequence shown here is derived from an EMBL/GenBank/DDBJ whole genome shotgun (WGS) entry which is preliminary data.</text>
</comment>
<sequence>MEDTSKQLATLISQNEKLKSLNTLVLKELMEKKQEVKNILDSKKSLMDELTRSSLENEFLKSELDRVNDGKMRTELEKGVVSAVVESQVVAVGKIAEECNVLRKEMEGLAERYECIRAENEGLVREKEECERTLKDVEMKMNEAIRERNEIKKAKSEEIESLKEAVHELNTEIERVTEASKRAALEYEVLQMDYQFQVEEASKLMEKLVEMEAREREKAEVVRAIKSEYEEAVKKLNERERVIDAMRIDLQSMERSLSQSNELIEGLRGEIEELGRQKAEAEMEKSEQIIETIRLQEEASVLNAVVLKLKEKEEKLQLKLLEMEKRNAKAVDKEEELNRELNYLLEEKEDRERSFEKLMEEKLKVVEILGESLKELEAARQMREKLVGEKNEMEQAKMRHENEISELLNEMSGLKNALSAVQKLSRDQSENNKLLLLEIDNYKGSFDQACIERDAAQKAFDEEKENGMKLREEVSELAKKMEEFARKLEGMKIANDNLVGEKGELENRCSQLVQEKVKAERRSEEAQQKINDLQSRMKSKKAALEQALTMLKKTAVKSSSSSWENDKNGDTCNVTVKEKNGDGETEAYIAELEAIDSVFRTRVAKVEEMKQEIGSLQRSVAEAQKKNFWTVVSSATAILAAVVSFAYGSRAR</sequence>
<feature type="coiled-coil region" evidence="1">
    <location>
        <begin position="453"/>
        <end position="550"/>
    </location>
</feature>
<proteinExistence type="predicted"/>
<feature type="transmembrane region" description="Helical" evidence="2">
    <location>
        <begin position="628"/>
        <end position="648"/>
    </location>
</feature>
<accession>A0AAD3SBN8</accession>
<keyword evidence="1" id="KW-0175">Coiled coil</keyword>
<gene>
    <name evidence="3" type="ORF">Nepgr_009612</name>
</gene>
<dbReference type="Proteomes" id="UP001279734">
    <property type="component" value="Unassembled WGS sequence"/>
</dbReference>
<evidence type="ECO:0000313" key="4">
    <source>
        <dbReference type="Proteomes" id="UP001279734"/>
    </source>
</evidence>
<keyword evidence="2" id="KW-1133">Transmembrane helix</keyword>
<evidence type="ECO:0000256" key="1">
    <source>
        <dbReference type="SAM" id="Coils"/>
    </source>
</evidence>
<keyword evidence="2" id="KW-0472">Membrane</keyword>
<dbReference type="EMBL" id="BSYO01000007">
    <property type="protein sequence ID" value="GMH07772.1"/>
    <property type="molecule type" value="Genomic_DNA"/>
</dbReference>
<protein>
    <submittedName>
        <fullName evidence="3">Uncharacterized protein</fullName>
    </submittedName>
</protein>
<reference evidence="3" key="1">
    <citation type="submission" date="2023-05" db="EMBL/GenBank/DDBJ databases">
        <title>Nepenthes gracilis genome sequencing.</title>
        <authorList>
            <person name="Fukushima K."/>
        </authorList>
    </citation>
    <scope>NUCLEOTIDE SEQUENCE</scope>
    <source>
        <strain evidence="3">SING2019-196</strain>
    </source>
</reference>
<keyword evidence="4" id="KW-1185">Reference proteome</keyword>
<evidence type="ECO:0000313" key="3">
    <source>
        <dbReference type="EMBL" id="GMH07772.1"/>
    </source>
</evidence>
<feature type="coiled-coil region" evidence="1">
    <location>
        <begin position="1"/>
        <end position="49"/>
    </location>
</feature>
<organism evidence="3 4">
    <name type="scientific">Nepenthes gracilis</name>
    <name type="common">Slender pitcher plant</name>
    <dbReference type="NCBI Taxonomy" id="150966"/>
    <lineage>
        <taxon>Eukaryota</taxon>
        <taxon>Viridiplantae</taxon>
        <taxon>Streptophyta</taxon>
        <taxon>Embryophyta</taxon>
        <taxon>Tracheophyta</taxon>
        <taxon>Spermatophyta</taxon>
        <taxon>Magnoliopsida</taxon>
        <taxon>eudicotyledons</taxon>
        <taxon>Gunneridae</taxon>
        <taxon>Pentapetalae</taxon>
        <taxon>Caryophyllales</taxon>
        <taxon>Nepenthaceae</taxon>
        <taxon>Nepenthes</taxon>
    </lineage>
</organism>
<evidence type="ECO:0000256" key="2">
    <source>
        <dbReference type="SAM" id="Phobius"/>
    </source>
</evidence>
<keyword evidence="2" id="KW-0812">Transmembrane</keyword>
<feature type="coiled-coil region" evidence="1">
    <location>
        <begin position="99"/>
        <end position="424"/>
    </location>
</feature>
<name>A0AAD3SBN8_NEPGR</name>
<dbReference type="AlphaFoldDB" id="A0AAD3SBN8"/>